<proteinExistence type="predicted"/>
<protein>
    <submittedName>
        <fullName evidence="2">Uncharacterized protein</fullName>
    </submittedName>
</protein>
<dbReference type="VEuPathDB" id="FungiDB:SMAC_01220"/>
<dbReference type="OMA" id="WECCNCA"/>
<accession>A0A8S8ZQ35</accession>
<reference evidence="2 3" key="1">
    <citation type="submission" date="2017-07" db="EMBL/GenBank/DDBJ databases">
        <title>Genome sequence of the Sordaria macrospora wild type strain R19027.</title>
        <authorList>
            <person name="Nowrousian M."/>
            <person name="Teichert I."/>
            <person name="Kueck U."/>
        </authorList>
    </citation>
    <scope>NUCLEOTIDE SEQUENCE [LARGE SCALE GENOMIC DNA]</scope>
    <source>
        <strain evidence="2 3">R19027</strain>
        <tissue evidence="2">Mycelium</tissue>
    </source>
</reference>
<name>A0A8S8ZQ35_SORMA</name>
<gene>
    <name evidence="2" type="ORF">SMACR_01220</name>
</gene>
<evidence type="ECO:0000256" key="1">
    <source>
        <dbReference type="SAM" id="MobiDB-lite"/>
    </source>
</evidence>
<sequence length="369" mass="39689">MLSSSNHPSVAENRYTDVWEDTESDSCGSPLPGVMSFSRRPTTEFGRPKGGISAISKLVAAQRKQVAQNAKPSLVTALLKPSPIVEPLVSPTTTNDPIIFPTNRPGGTRVSWGLESLRNFQVLGTSTVPNVPVSSAPQVAGASPADSTEPCEEDVLSPSTPPASLVVECFDPEEYQYGQKYRPSIPDHQHQWHPIREVQPVYYAFPAYCPQEQQLQELLISASPLFNNSPITPREECFHTRSDNAIAGISPEADTGVSTEAVTIPGTAPDTLPPPLLRSPPLQASPIMSWIADPNADPDAYYPDPATYLDPDQIITPSPPAATSPKTASSASLSYCTRCVIPLTFAISTSCLDQDEGWECCNCAGKNLK</sequence>
<organism evidence="2 3">
    <name type="scientific">Sordaria macrospora</name>
    <dbReference type="NCBI Taxonomy" id="5147"/>
    <lineage>
        <taxon>Eukaryota</taxon>
        <taxon>Fungi</taxon>
        <taxon>Dikarya</taxon>
        <taxon>Ascomycota</taxon>
        <taxon>Pezizomycotina</taxon>
        <taxon>Sordariomycetes</taxon>
        <taxon>Sordariomycetidae</taxon>
        <taxon>Sordariales</taxon>
        <taxon>Sordariaceae</taxon>
        <taxon>Sordaria</taxon>
    </lineage>
</organism>
<evidence type="ECO:0000313" key="2">
    <source>
        <dbReference type="EMBL" id="KAA8630392.1"/>
    </source>
</evidence>
<feature type="region of interest" description="Disordered" evidence="1">
    <location>
        <begin position="134"/>
        <end position="163"/>
    </location>
</feature>
<dbReference type="Proteomes" id="UP000433876">
    <property type="component" value="Unassembled WGS sequence"/>
</dbReference>
<dbReference type="AlphaFoldDB" id="A0A8S8ZQ35"/>
<feature type="region of interest" description="Disordered" evidence="1">
    <location>
        <begin position="1"/>
        <end position="45"/>
    </location>
</feature>
<evidence type="ECO:0000313" key="3">
    <source>
        <dbReference type="Proteomes" id="UP000433876"/>
    </source>
</evidence>
<comment type="caution">
    <text evidence="2">The sequence shown here is derived from an EMBL/GenBank/DDBJ whole genome shotgun (WGS) entry which is preliminary data.</text>
</comment>
<dbReference type="EMBL" id="NMPR01000105">
    <property type="protein sequence ID" value="KAA8630392.1"/>
    <property type="molecule type" value="Genomic_DNA"/>
</dbReference>